<dbReference type="EMBL" id="QCYY01001471">
    <property type="protein sequence ID" value="ROT77810.1"/>
    <property type="molecule type" value="Genomic_DNA"/>
</dbReference>
<keyword evidence="1" id="KW-0812">Transmembrane</keyword>
<keyword evidence="1" id="KW-1133">Transmembrane helix</keyword>
<sequence length="499" mass="55750">MREHLLAHDLVRMNKVGSPPEGVAHRHRVMKLRLGHPSDNRRFSSFVLFICDFLFDAFNRWTFHLRYPWGREIKACRRSTPAIVSAEPPSAFAVASSAVSPPAMKFSGILLFSALAGLLDAYYLPANTGTFFGDQKGNAMTKAESMSDTRLGYSQTGLQGKLTNSGQLRELSTRRALTVDAVGGVILAINPRTTTEDAAEAVNLPHFPFLFSLFPEMHLAAPSVLHPVTFPSHRHPTPFIRLKDQAWLQHLTYLGDLSGKGGMWSSAQSSAGGGSLGSQTSKRRLSIKPHEKQCSLAICKVSCRMKVQSPAAWEPMLIIKVTPIWCRVRCLILRVEVVRVLSSFSLITYSQHLPSPPFLSPSPSTISFSFSFAIYHLLFFLLRIHHLLFFLFHHSPFFSFAIHHLLLFFLLRHPPSSPFSPSPSTIAIHHLLFFLLRHPHPFLSPSPSTIFSFSFAIHHFRSSFAISSCEEKAFKLFAVQSFSSSFTSAHQSHSRSRGA</sequence>
<reference evidence="2 3" key="2">
    <citation type="submission" date="2019-01" db="EMBL/GenBank/DDBJ databases">
        <title>The decoding of complex shrimp genome reveals the adaptation for benthos swimmer, frequently molting mechanism and breeding impact on genome.</title>
        <authorList>
            <person name="Sun Y."/>
            <person name="Gao Y."/>
            <person name="Yu Y."/>
        </authorList>
    </citation>
    <scope>NUCLEOTIDE SEQUENCE [LARGE SCALE GENOMIC DNA]</scope>
    <source>
        <tissue evidence="2">Muscle</tissue>
    </source>
</reference>
<feature type="transmembrane region" description="Helical" evidence="1">
    <location>
        <begin position="365"/>
        <end position="382"/>
    </location>
</feature>
<reference evidence="2 3" key="1">
    <citation type="submission" date="2018-04" db="EMBL/GenBank/DDBJ databases">
        <authorList>
            <person name="Zhang X."/>
            <person name="Yuan J."/>
            <person name="Li F."/>
            <person name="Xiang J."/>
        </authorList>
    </citation>
    <scope>NUCLEOTIDE SEQUENCE [LARGE SCALE GENOMIC DNA]</scope>
    <source>
        <tissue evidence="2">Muscle</tissue>
    </source>
</reference>
<feature type="transmembrane region" description="Helical" evidence="1">
    <location>
        <begin position="389"/>
        <end position="411"/>
    </location>
</feature>
<keyword evidence="1" id="KW-0472">Membrane</keyword>
<gene>
    <name evidence="2" type="ORF">C7M84_003490</name>
</gene>
<comment type="caution">
    <text evidence="2">The sequence shown here is derived from an EMBL/GenBank/DDBJ whole genome shotgun (WGS) entry which is preliminary data.</text>
</comment>
<evidence type="ECO:0000313" key="3">
    <source>
        <dbReference type="Proteomes" id="UP000283509"/>
    </source>
</evidence>
<protein>
    <submittedName>
        <fullName evidence="2">Uncharacterized protein</fullName>
    </submittedName>
</protein>
<proteinExistence type="predicted"/>
<dbReference type="AlphaFoldDB" id="A0A3R7N5H0"/>
<name>A0A3R7N5H0_PENVA</name>
<dbReference type="Proteomes" id="UP000283509">
    <property type="component" value="Unassembled WGS sequence"/>
</dbReference>
<keyword evidence="3" id="KW-1185">Reference proteome</keyword>
<evidence type="ECO:0000313" key="2">
    <source>
        <dbReference type="EMBL" id="ROT77810.1"/>
    </source>
</evidence>
<accession>A0A3R7N5H0</accession>
<evidence type="ECO:0000256" key="1">
    <source>
        <dbReference type="SAM" id="Phobius"/>
    </source>
</evidence>
<organism evidence="2 3">
    <name type="scientific">Penaeus vannamei</name>
    <name type="common">Whiteleg shrimp</name>
    <name type="synonym">Litopenaeus vannamei</name>
    <dbReference type="NCBI Taxonomy" id="6689"/>
    <lineage>
        <taxon>Eukaryota</taxon>
        <taxon>Metazoa</taxon>
        <taxon>Ecdysozoa</taxon>
        <taxon>Arthropoda</taxon>
        <taxon>Crustacea</taxon>
        <taxon>Multicrustacea</taxon>
        <taxon>Malacostraca</taxon>
        <taxon>Eumalacostraca</taxon>
        <taxon>Eucarida</taxon>
        <taxon>Decapoda</taxon>
        <taxon>Dendrobranchiata</taxon>
        <taxon>Penaeoidea</taxon>
        <taxon>Penaeidae</taxon>
        <taxon>Penaeus</taxon>
    </lineage>
</organism>